<sequence>TVNTGNATINSDFQTWLGEDLNHATVVTLPITLIILLIVFGAWIVAGLPLLVGLASVFSATGLWAVASQVFPDQGLISHVILLIGLAVGVGYSLFSVRRFREERTVGHQRLEATHI</sequence>
<dbReference type="InterPro" id="IPR050545">
    <property type="entry name" value="Mycobact_MmpL"/>
</dbReference>
<dbReference type="InterPro" id="IPR004869">
    <property type="entry name" value="MMPL_dom"/>
</dbReference>
<dbReference type="EMBL" id="QEIT01000201">
    <property type="protein sequence ID" value="PWZ72528.1"/>
    <property type="molecule type" value="Genomic_DNA"/>
</dbReference>
<dbReference type="Gene3D" id="1.20.1640.10">
    <property type="entry name" value="Multidrug efflux transporter AcrB transmembrane domain"/>
    <property type="match status" value="1"/>
</dbReference>
<name>A0A317YMB1_STAPS</name>
<evidence type="ECO:0000256" key="5">
    <source>
        <dbReference type="ARBA" id="ARBA00023136"/>
    </source>
</evidence>
<evidence type="ECO:0000256" key="1">
    <source>
        <dbReference type="ARBA" id="ARBA00004651"/>
    </source>
</evidence>
<accession>A0A317YMB1</accession>
<reference evidence="8 9" key="1">
    <citation type="journal article" date="2018" name="Vet. Microbiol.">
        <title>Clonal diversity and geographic distribution of methicillin-resistant Staphylococcus pseudintermedius from Australian animals: Discovery of novel sequence types.</title>
        <authorList>
            <person name="Worthing K.A."/>
            <person name="Abraham S."/>
            <person name="Coombs G.W."/>
            <person name="Pang S."/>
            <person name="Saputra S."/>
            <person name="Jordan D."/>
            <person name="Trott D.J."/>
            <person name="Norris J.M."/>
        </authorList>
    </citation>
    <scope>NUCLEOTIDE SEQUENCE [LARGE SCALE GENOMIC DNA]</scope>
    <source>
        <strain evidence="8 9">ST525 1</strain>
    </source>
</reference>
<keyword evidence="5 6" id="KW-0472">Membrane</keyword>
<comment type="caution">
    <text evidence="8">The sequence shown here is derived from an EMBL/GenBank/DDBJ whole genome shotgun (WGS) entry which is preliminary data.</text>
</comment>
<dbReference type="AlphaFoldDB" id="A0A317YMB1"/>
<evidence type="ECO:0000256" key="2">
    <source>
        <dbReference type="ARBA" id="ARBA00022475"/>
    </source>
</evidence>
<feature type="domain" description="Membrane transport protein MMPL" evidence="7">
    <location>
        <begin position="4"/>
        <end position="113"/>
    </location>
</feature>
<dbReference type="SUPFAM" id="SSF82866">
    <property type="entry name" value="Multidrug efflux transporter AcrB transmembrane domain"/>
    <property type="match status" value="1"/>
</dbReference>
<dbReference type="GO" id="GO:0005886">
    <property type="term" value="C:plasma membrane"/>
    <property type="evidence" value="ECO:0007669"/>
    <property type="project" value="UniProtKB-SubCell"/>
</dbReference>
<evidence type="ECO:0000313" key="9">
    <source>
        <dbReference type="Proteomes" id="UP000246800"/>
    </source>
</evidence>
<feature type="non-terminal residue" evidence="8">
    <location>
        <position position="116"/>
    </location>
</feature>
<feature type="transmembrane region" description="Helical" evidence="6">
    <location>
        <begin position="76"/>
        <end position="95"/>
    </location>
</feature>
<evidence type="ECO:0000256" key="4">
    <source>
        <dbReference type="ARBA" id="ARBA00022989"/>
    </source>
</evidence>
<dbReference type="PANTHER" id="PTHR33406:SF13">
    <property type="entry name" value="MEMBRANE PROTEIN YDFJ"/>
    <property type="match status" value="1"/>
</dbReference>
<proteinExistence type="predicted"/>
<evidence type="ECO:0000259" key="7">
    <source>
        <dbReference type="Pfam" id="PF03176"/>
    </source>
</evidence>
<dbReference type="Proteomes" id="UP000246800">
    <property type="component" value="Unassembled WGS sequence"/>
</dbReference>
<feature type="non-terminal residue" evidence="8">
    <location>
        <position position="1"/>
    </location>
</feature>
<keyword evidence="3 6" id="KW-0812">Transmembrane</keyword>
<evidence type="ECO:0000256" key="3">
    <source>
        <dbReference type="ARBA" id="ARBA00022692"/>
    </source>
</evidence>
<keyword evidence="2" id="KW-1003">Cell membrane</keyword>
<keyword evidence="4 6" id="KW-1133">Transmembrane helix</keyword>
<gene>
    <name evidence="8" type="ORF">DD902_13210</name>
</gene>
<organism evidence="8 9">
    <name type="scientific">Staphylococcus pseudintermedius</name>
    <dbReference type="NCBI Taxonomy" id="283734"/>
    <lineage>
        <taxon>Bacteria</taxon>
        <taxon>Bacillati</taxon>
        <taxon>Bacillota</taxon>
        <taxon>Bacilli</taxon>
        <taxon>Bacillales</taxon>
        <taxon>Staphylococcaceae</taxon>
        <taxon>Staphylococcus</taxon>
        <taxon>Staphylococcus intermedius group</taxon>
    </lineage>
</organism>
<protein>
    <submittedName>
        <fullName evidence="8">MMPL family transporter</fullName>
    </submittedName>
</protein>
<comment type="subcellular location">
    <subcellularLocation>
        <location evidence="1">Cell membrane</location>
        <topology evidence="1">Multi-pass membrane protein</topology>
    </subcellularLocation>
</comment>
<evidence type="ECO:0000256" key="6">
    <source>
        <dbReference type="SAM" id="Phobius"/>
    </source>
</evidence>
<evidence type="ECO:0000313" key="8">
    <source>
        <dbReference type="EMBL" id="PWZ72528.1"/>
    </source>
</evidence>
<dbReference type="PANTHER" id="PTHR33406">
    <property type="entry name" value="MEMBRANE PROTEIN MJ1562-RELATED"/>
    <property type="match status" value="1"/>
</dbReference>
<dbReference type="Pfam" id="PF03176">
    <property type="entry name" value="MMPL"/>
    <property type="match status" value="1"/>
</dbReference>